<proteinExistence type="predicted"/>
<reference evidence="1" key="2">
    <citation type="journal article" date="2023" name="IMA Fungus">
        <title>Comparative genomic study of the Penicillium genus elucidates a diverse pangenome and 15 lateral gene transfer events.</title>
        <authorList>
            <person name="Petersen C."/>
            <person name="Sorensen T."/>
            <person name="Nielsen M.R."/>
            <person name="Sondergaard T.E."/>
            <person name="Sorensen J.L."/>
            <person name="Fitzpatrick D.A."/>
            <person name="Frisvad J.C."/>
            <person name="Nielsen K.L."/>
        </authorList>
    </citation>
    <scope>NUCLEOTIDE SEQUENCE</scope>
    <source>
        <strain evidence="1">IBT 17660</strain>
    </source>
</reference>
<accession>A0A9X0BKG6</accession>
<reference evidence="1" key="1">
    <citation type="submission" date="2022-12" db="EMBL/GenBank/DDBJ databases">
        <authorList>
            <person name="Petersen C."/>
        </authorList>
    </citation>
    <scope>NUCLEOTIDE SEQUENCE</scope>
    <source>
        <strain evidence="1">IBT 17660</strain>
    </source>
</reference>
<name>A0A9X0BKG6_9EURO</name>
<dbReference type="OrthoDB" id="2117718at2759"/>
<dbReference type="Proteomes" id="UP001147760">
    <property type="component" value="Unassembled WGS sequence"/>
</dbReference>
<gene>
    <name evidence="1" type="ORF">N7530_007614</name>
</gene>
<sequence>MTVTTSQSQAMAETTKRLLAQVANEGLVNVRLLPPPPQSQTWSCVLTTEGSNTTRRAQGDLSSFSTPLSRHHWRPNDFQLPVLLDGADHGVQQIDPGAVFEFFAPGFACDEPTKDAITREMRNSASMSSLYTSS</sequence>
<dbReference type="EMBL" id="JAPWDO010000005">
    <property type="protein sequence ID" value="KAJ5470257.1"/>
    <property type="molecule type" value="Genomic_DNA"/>
</dbReference>
<evidence type="ECO:0000313" key="1">
    <source>
        <dbReference type="EMBL" id="KAJ5470257.1"/>
    </source>
</evidence>
<comment type="caution">
    <text evidence="1">The sequence shown here is derived from an EMBL/GenBank/DDBJ whole genome shotgun (WGS) entry which is preliminary data.</text>
</comment>
<dbReference type="AlphaFoldDB" id="A0A9X0BKG6"/>
<organism evidence="1 2">
    <name type="scientific">Penicillium desertorum</name>
    <dbReference type="NCBI Taxonomy" id="1303715"/>
    <lineage>
        <taxon>Eukaryota</taxon>
        <taxon>Fungi</taxon>
        <taxon>Dikarya</taxon>
        <taxon>Ascomycota</taxon>
        <taxon>Pezizomycotina</taxon>
        <taxon>Eurotiomycetes</taxon>
        <taxon>Eurotiomycetidae</taxon>
        <taxon>Eurotiales</taxon>
        <taxon>Aspergillaceae</taxon>
        <taxon>Penicillium</taxon>
    </lineage>
</organism>
<protein>
    <submittedName>
        <fullName evidence="1">Uncharacterized protein</fullName>
    </submittedName>
</protein>
<evidence type="ECO:0000313" key="2">
    <source>
        <dbReference type="Proteomes" id="UP001147760"/>
    </source>
</evidence>
<keyword evidence="2" id="KW-1185">Reference proteome</keyword>